<evidence type="ECO:0000313" key="2">
    <source>
        <dbReference type="Proteomes" id="UP000175971"/>
    </source>
</evidence>
<comment type="caution">
    <text evidence="1">The sequence shown here is derived from an EMBL/GenBank/DDBJ whole genome shotgun (WGS) entry which is preliminary data.</text>
</comment>
<accession>A0A1E7LIB9</accession>
<protein>
    <submittedName>
        <fullName evidence="1">Aromatic acid decarboxylase</fullName>
    </submittedName>
</protein>
<dbReference type="AlphaFoldDB" id="A0A1E7LIB9"/>
<name>A0A1E7LIB9_9ACTN</name>
<dbReference type="Proteomes" id="UP000175971">
    <property type="component" value="Unassembled WGS sequence"/>
</dbReference>
<sequence>MESVIDQACAAALYAEGDAALDTGASLLAAAPDADDALHRRGEEFVTRAWGRGWLPADLVRFVRLELDERR</sequence>
<proteinExistence type="predicted"/>
<dbReference type="PATRIC" id="fig|518642.7.peg.7515"/>
<keyword evidence="2" id="KW-1185">Reference proteome</keyword>
<organism evidence="1 2">
    <name type="scientific">Streptomyces nanshensis</name>
    <dbReference type="NCBI Taxonomy" id="518642"/>
    <lineage>
        <taxon>Bacteria</taxon>
        <taxon>Bacillati</taxon>
        <taxon>Actinomycetota</taxon>
        <taxon>Actinomycetes</taxon>
        <taxon>Kitasatosporales</taxon>
        <taxon>Streptomycetaceae</taxon>
        <taxon>Streptomyces</taxon>
    </lineage>
</organism>
<evidence type="ECO:0000313" key="1">
    <source>
        <dbReference type="EMBL" id="OEV15904.1"/>
    </source>
</evidence>
<reference evidence="1 2" key="1">
    <citation type="journal article" date="2016" name="Front. Microbiol.">
        <title>Comparative Genomics Analysis of Streptomyces Species Reveals Their Adaptation to the Marine Environment and Their Diversity at the Genomic Level.</title>
        <authorList>
            <person name="Tian X."/>
            <person name="Zhang Z."/>
            <person name="Yang T."/>
            <person name="Chen M."/>
            <person name="Li J."/>
            <person name="Chen F."/>
            <person name="Yang J."/>
            <person name="Li W."/>
            <person name="Zhang B."/>
            <person name="Zhang Z."/>
            <person name="Wu J."/>
            <person name="Zhang C."/>
            <person name="Long L."/>
            <person name="Xiao J."/>
        </authorList>
    </citation>
    <scope>NUCLEOTIDE SEQUENCE [LARGE SCALE GENOMIC DNA]</scope>
    <source>
        <strain evidence="1 2">SCSIO M10372</strain>
    </source>
</reference>
<gene>
    <name evidence="1" type="ORF">AN221_36615</name>
</gene>
<dbReference type="EMBL" id="LJGZ01000106">
    <property type="protein sequence ID" value="OEV15904.1"/>
    <property type="molecule type" value="Genomic_DNA"/>
</dbReference>
<feature type="non-terminal residue" evidence="1">
    <location>
        <position position="71"/>
    </location>
</feature>